<sequence length="428" mass="43661">MAAPRRAAGEPVAVASAVARLLYANGLTTERLIETVERLGRAFGLTISVLPAWGEIVLRIEGDALPGSPVVETVAAAPAGVEMNKVTLTLNIVDAVAAGRMDARQALQALAKVDKVAPVSVLRTIAMNGAGAAALGIIFGASDTATLLITFFSACAGGAARRSLAHISANFLTQPLCAALLAGVIAALASRLLPDADPYLIALCPCMILVPGPHLLNGALDLARLRIALGVARFSFAGLIILVICTGLIAGLALGRESLPRPSAVVAVPLLIDMLAAGVAVAAYGTFFSMPWRTLAIPIAIGMLAHASRWLALADGASVAGGAFIACLLVGVIVTPVANRLHLPFAAVAFASVVSLLPGAFLFRLAAGLVTLMSAGEAANPALLVPLVIDATTAAMILLAMAFGLIVPKMMLEHLFPVWSGVAPAARR</sequence>
<keyword evidence="4 7" id="KW-1133">Transmembrane helix</keyword>
<reference evidence="11" key="1">
    <citation type="submission" date="2016-10" db="EMBL/GenBank/DDBJ databases">
        <authorList>
            <person name="Varghese N."/>
            <person name="Submissions S."/>
        </authorList>
    </citation>
    <scope>NUCLEOTIDE SEQUENCE [LARGE SCALE GENOMIC DNA]</scope>
    <source>
        <strain evidence="11">CGMCC 1.1761</strain>
    </source>
</reference>
<evidence type="ECO:0000313" key="10">
    <source>
        <dbReference type="EMBL" id="SCW77635.1"/>
    </source>
</evidence>
<dbReference type="GO" id="GO:0005886">
    <property type="term" value="C:plasma membrane"/>
    <property type="evidence" value="ECO:0007669"/>
    <property type="project" value="UniProtKB-SubCell"/>
</dbReference>
<dbReference type="Proteomes" id="UP000198889">
    <property type="component" value="Unassembled WGS sequence"/>
</dbReference>
<keyword evidence="5 7" id="KW-0472">Membrane</keyword>
<proteinExistence type="inferred from homology"/>
<feature type="transmembrane region" description="Helical" evidence="7">
    <location>
        <begin position="266"/>
        <end position="288"/>
    </location>
</feature>
<evidence type="ECO:0000256" key="1">
    <source>
        <dbReference type="ARBA" id="ARBA00004651"/>
    </source>
</evidence>
<feature type="transmembrane region" description="Helical" evidence="7">
    <location>
        <begin position="319"/>
        <end position="338"/>
    </location>
</feature>
<dbReference type="Pfam" id="PF12821">
    <property type="entry name" value="ThrE_2"/>
    <property type="match status" value="1"/>
</dbReference>
<feature type="domain" description="Threonine/serine exporter-like N-terminal" evidence="8">
    <location>
        <begin position="15"/>
        <end position="254"/>
    </location>
</feature>
<keyword evidence="3 7" id="KW-0812">Transmembrane</keyword>
<dbReference type="AlphaFoldDB" id="A0A1G4TA75"/>
<evidence type="ECO:0000256" key="6">
    <source>
        <dbReference type="ARBA" id="ARBA00034125"/>
    </source>
</evidence>
<dbReference type="InterPro" id="IPR010619">
    <property type="entry name" value="ThrE-like_N"/>
</dbReference>
<evidence type="ECO:0000259" key="8">
    <source>
        <dbReference type="Pfam" id="PF06738"/>
    </source>
</evidence>
<feature type="domain" description="Threonine/Serine exporter ThrE" evidence="9">
    <location>
        <begin position="274"/>
        <end position="410"/>
    </location>
</feature>
<gene>
    <name evidence="10" type="ORF">SAMN05660859_2725</name>
</gene>
<accession>A0A1G4TA75</accession>
<dbReference type="STRING" id="177413.SAMN05660859_2725"/>
<dbReference type="EMBL" id="FMTP01000004">
    <property type="protein sequence ID" value="SCW77635.1"/>
    <property type="molecule type" value="Genomic_DNA"/>
</dbReference>
<comment type="similarity">
    <text evidence="6">Belongs to the ThrE exporter (TC 2.A.79) family.</text>
</comment>
<feature type="transmembrane region" description="Helical" evidence="7">
    <location>
        <begin position="345"/>
        <end position="363"/>
    </location>
</feature>
<dbReference type="GO" id="GO:0015744">
    <property type="term" value="P:succinate transport"/>
    <property type="evidence" value="ECO:0007669"/>
    <property type="project" value="TreeGrafter"/>
</dbReference>
<feature type="transmembrane region" description="Helical" evidence="7">
    <location>
        <begin position="295"/>
        <end position="313"/>
    </location>
</feature>
<feature type="transmembrane region" description="Helical" evidence="7">
    <location>
        <begin position="383"/>
        <end position="407"/>
    </location>
</feature>
<evidence type="ECO:0000256" key="5">
    <source>
        <dbReference type="ARBA" id="ARBA00023136"/>
    </source>
</evidence>
<evidence type="ECO:0000256" key="2">
    <source>
        <dbReference type="ARBA" id="ARBA00022475"/>
    </source>
</evidence>
<dbReference type="GO" id="GO:0022857">
    <property type="term" value="F:transmembrane transporter activity"/>
    <property type="evidence" value="ECO:0007669"/>
    <property type="project" value="InterPro"/>
</dbReference>
<feature type="transmembrane region" description="Helical" evidence="7">
    <location>
        <begin position="176"/>
        <end position="193"/>
    </location>
</feature>
<name>A0A1G4TA75_9HYPH</name>
<dbReference type="RefSeq" id="WP_091440512.1">
    <property type="nucleotide sequence ID" value="NZ_FMTP01000004.1"/>
</dbReference>
<dbReference type="PANTHER" id="PTHR34390">
    <property type="entry name" value="UPF0442 PROTEIN YJJB-RELATED"/>
    <property type="match status" value="1"/>
</dbReference>
<comment type="subcellular location">
    <subcellularLocation>
        <location evidence="1">Cell membrane</location>
        <topology evidence="1">Multi-pass membrane protein</topology>
    </subcellularLocation>
</comment>
<evidence type="ECO:0000313" key="11">
    <source>
        <dbReference type="Proteomes" id="UP000198889"/>
    </source>
</evidence>
<evidence type="ECO:0000259" key="9">
    <source>
        <dbReference type="Pfam" id="PF12821"/>
    </source>
</evidence>
<feature type="transmembrane region" description="Helical" evidence="7">
    <location>
        <begin position="199"/>
        <end position="220"/>
    </location>
</feature>
<protein>
    <submittedName>
        <fullName evidence="10">Uncharacterized membrane protein YjjP, DUF1212 family</fullName>
    </submittedName>
</protein>
<feature type="transmembrane region" description="Helical" evidence="7">
    <location>
        <begin position="232"/>
        <end position="254"/>
    </location>
</feature>
<evidence type="ECO:0000256" key="7">
    <source>
        <dbReference type="SAM" id="Phobius"/>
    </source>
</evidence>
<organism evidence="10 11">
    <name type="scientific">Ancylobacter rudongensis</name>
    <dbReference type="NCBI Taxonomy" id="177413"/>
    <lineage>
        <taxon>Bacteria</taxon>
        <taxon>Pseudomonadati</taxon>
        <taxon>Pseudomonadota</taxon>
        <taxon>Alphaproteobacteria</taxon>
        <taxon>Hyphomicrobiales</taxon>
        <taxon>Xanthobacteraceae</taxon>
        <taxon>Ancylobacter</taxon>
    </lineage>
</organism>
<dbReference type="InterPro" id="IPR050539">
    <property type="entry name" value="ThrE_Dicarb/AminoAcid_Exp"/>
</dbReference>
<dbReference type="PANTHER" id="PTHR34390:SF2">
    <property type="entry name" value="SUCCINATE TRANSPORTER SUBUNIT YJJP-RELATED"/>
    <property type="match status" value="1"/>
</dbReference>
<dbReference type="InterPro" id="IPR024528">
    <property type="entry name" value="ThrE_2"/>
</dbReference>
<dbReference type="Pfam" id="PF06738">
    <property type="entry name" value="ThrE"/>
    <property type="match status" value="1"/>
</dbReference>
<keyword evidence="2" id="KW-1003">Cell membrane</keyword>
<evidence type="ECO:0000256" key="3">
    <source>
        <dbReference type="ARBA" id="ARBA00022692"/>
    </source>
</evidence>
<keyword evidence="11" id="KW-1185">Reference proteome</keyword>
<evidence type="ECO:0000256" key="4">
    <source>
        <dbReference type="ARBA" id="ARBA00022989"/>
    </source>
</evidence>